<comment type="subcellular location">
    <subcellularLocation>
        <location evidence="1">Membrane</location>
        <topology evidence="1">Single-pass membrane protein</topology>
    </subcellularLocation>
</comment>
<feature type="region of interest" description="Disordered" evidence="5">
    <location>
        <begin position="1"/>
        <end position="22"/>
    </location>
</feature>
<dbReference type="InterPro" id="IPR044839">
    <property type="entry name" value="NDR1-like"/>
</dbReference>
<evidence type="ECO:0000256" key="6">
    <source>
        <dbReference type="SAM" id="Phobius"/>
    </source>
</evidence>
<feature type="transmembrane region" description="Helical" evidence="6">
    <location>
        <begin position="50"/>
        <end position="76"/>
    </location>
</feature>
<dbReference type="Proteomes" id="UP000275267">
    <property type="component" value="Unassembled WGS sequence"/>
</dbReference>
<evidence type="ECO:0000256" key="2">
    <source>
        <dbReference type="ARBA" id="ARBA00022692"/>
    </source>
</evidence>
<sequence>MAAYEKQQPQPQPQPPLNAGYYGPPIPPQQPAYYPPPPAPHRGGGGPRCLLCFLFKVVALAVIALGAASLVLWLIFRPDAPKAYADSAALSRFELGAGAGGDLLQYNLTVAIRLRNPNRFGIRYEYAEAQALYDGERFGFDPLQPFYLGGKSDARVTAAFSGSAPVDGDDDVRRTYRRENGEGFYYIKVRVYSDLSFRVRVFRVRDYKSKITCVLRLPAPAAGENANATAMTTLGTRCDVDF</sequence>
<dbReference type="AlphaFoldDB" id="A0A3L6RIB5"/>
<evidence type="ECO:0000259" key="7">
    <source>
        <dbReference type="Pfam" id="PF03168"/>
    </source>
</evidence>
<dbReference type="InterPro" id="IPR004864">
    <property type="entry name" value="LEA_2"/>
</dbReference>
<protein>
    <submittedName>
        <fullName evidence="8">Protein YLS9-like</fullName>
    </submittedName>
</protein>
<dbReference type="OrthoDB" id="1889094at2759"/>
<accession>A0A3L6RIB5</accession>
<keyword evidence="4 6" id="KW-0472">Membrane</keyword>
<keyword evidence="9" id="KW-1185">Reference proteome</keyword>
<evidence type="ECO:0000256" key="4">
    <source>
        <dbReference type="ARBA" id="ARBA00023136"/>
    </source>
</evidence>
<evidence type="ECO:0000256" key="5">
    <source>
        <dbReference type="SAM" id="MobiDB-lite"/>
    </source>
</evidence>
<organism evidence="8 9">
    <name type="scientific">Panicum miliaceum</name>
    <name type="common">Proso millet</name>
    <name type="synonym">Broomcorn millet</name>
    <dbReference type="NCBI Taxonomy" id="4540"/>
    <lineage>
        <taxon>Eukaryota</taxon>
        <taxon>Viridiplantae</taxon>
        <taxon>Streptophyta</taxon>
        <taxon>Embryophyta</taxon>
        <taxon>Tracheophyta</taxon>
        <taxon>Spermatophyta</taxon>
        <taxon>Magnoliopsida</taxon>
        <taxon>Liliopsida</taxon>
        <taxon>Poales</taxon>
        <taxon>Poaceae</taxon>
        <taxon>PACMAD clade</taxon>
        <taxon>Panicoideae</taxon>
        <taxon>Panicodae</taxon>
        <taxon>Paniceae</taxon>
        <taxon>Panicinae</taxon>
        <taxon>Panicum</taxon>
        <taxon>Panicum sect. Panicum</taxon>
    </lineage>
</organism>
<dbReference type="GO" id="GO:0098542">
    <property type="term" value="P:defense response to other organism"/>
    <property type="evidence" value="ECO:0007669"/>
    <property type="project" value="InterPro"/>
</dbReference>
<evidence type="ECO:0000256" key="3">
    <source>
        <dbReference type="ARBA" id="ARBA00022989"/>
    </source>
</evidence>
<feature type="domain" description="Late embryogenesis abundant protein LEA-2 subgroup" evidence="7">
    <location>
        <begin position="112"/>
        <end position="191"/>
    </location>
</feature>
<name>A0A3L6RIB5_PANMI</name>
<keyword evidence="2 6" id="KW-0812">Transmembrane</keyword>
<dbReference type="STRING" id="4540.A0A3L6RIB5"/>
<dbReference type="GO" id="GO:0005886">
    <property type="term" value="C:plasma membrane"/>
    <property type="evidence" value="ECO:0007669"/>
    <property type="project" value="TreeGrafter"/>
</dbReference>
<dbReference type="PANTHER" id="PTHR31234">
    <property type="entry name" value="LATE EMBRYOGENESIS ABUNDANT (LEA) HYDROXYPROLINE-RICH GLYCOPROTEIN FAMILY"/>
    <property type="match status" value="1"/>
</dbReference>
<proteinExistence type="predicted"/>
<comment type="caution">
    <text evidence="8">The sequence shown here is derived from an EMBL/GenBank/DDBJ whole genome shotgun (WGS) entry which is preliminary data.</text>
</comment>
<keyword evidence="3 6" id="KW-1133">Transmembrane helix</keyword>
<dbReference type="Pfam" id="PF03168">
    <property type="entry name" value="LEA_2"/>
    <property type="match status" value="1"/>
</dbReference>
<dbReference type="PANTHER" id="PTHR31234:SF61">
    <property type="entry name" value="OS01G0574800 PROTEIN"/>
    <property type="match status" value="1"/>
</dbReference>
<evidence type="ECO:0000313" key="9">
    <source>
        <dbReference type="Proteomes" id="UP000275267"/>
    </source>
</evidence>
<dbReference type="EMBL" id="PQIB02000008">
    <property type="protein sequence ID" value="RLN03822.1"/>
    <property type="molecule type" value="Genomic_DNA"/>
</dbReference>
<evidence type="ECO:0000313" key="8">
    <source>
        <dbReference type="EMBL" id="RLN03822.1"/>
    </source>
</evidence>
<evidence type="ECO:0000256" key="1">
    <source>
        <dbReference type="ARBA" id="ARBA00004167"/>
    </source>
</evidence>
<reference evidence="9" key="1">
    <citation type="journal article" date="2019" name="Nat. Commun.">
        <title>The genome of broomcorn millet.</title>
        <authorList>
            <person name="Zou C."/>
            <person name="Miki D."/>
            <person name="Li D."/>
            <person name="Tang Q."/>
            <person name="Xiao L."/>
            <person name="Rajput S."/>
            <person name="Deng P."/>
            <person name="Jia W."/>
            <person name="Huang R."/>
            <person name="Zhang M."/>
            <person name="Sun Y."/>
            <person name="Hu J."/>
            <person name="Fu X."/>
            <person name="Schnable P.S."/>
            <person name="Li F."/>
            <person name="Zhang H."/>
            <person name="Feng B."/>
            <person name="Zhu X."/>
            <person name="Liu R."/>
            <person name="Schnable J.C."/>
            <person name="Zhu J.-K."/>
            <person name="Zhang H."/>
        </authorList>
    </citation>
    <scope>NUCLEOTIDE SEQUENCE [LARGE SCALE GENOMIC DNA]</scope>
</reference>
<gene>
    <name evidence="8" type="ORF">C2845_PM13G14250</name>
</gene>